<feature type="non-terminal residue" evidence="1">
    <location>
        <position position="1"/>
    </location>
</feature>
<name>A0A5J9VU80_9POAL</name>
<feature type="non-terminal residue" evidence="1">
    <location>
        <position position="118"/>
    </location>
</feature>
<comment type="caution">
    <text evidence="1">The sequence shown here is derived from an EMBL/GenBank/DDBJ whole genome shotgun (WGS) entry which is preliminary data.</text>
</comment>
<evidence type="ECO:0000313" key="2">
    <source>
        <dbReference type="Proteomes" id="UP000324897"/>
    </source>
</evidence>
<dbReference type="AlphaFoldDB" id="A0A5J9VU80"/>
<dbReference type="EMBL" id="RWGY01000007">
    <property type="protein sequence ID" value="TVU39186.1"/>
    <property type="molecule type" value="Genomic_DNA"/>
</dbReference>
<sequence>MVEMGREFCSLSLRKKGIGSPLVYFLLLFFTIERPCSVLKWPPLRGLLGIFGSLRARVGRQSNEQAVLWRPNNIRDDRNIFVECLVLAKPCCCIRWRYYGELWTQQSDSGVPAGGFLM</sequence>
<dbReference type="Gramene" id="TVU39186">
    <property type="protein sequence ID" value="TVU39186"/>
    <property type="gene ID" value="EJB05_12593"/>
</dbReference>
<reference evidence="1 2" key="1">
    <citation type="journal article" date="2019" name="Sci. Rep.">
        <title>A high-quality genome of Eragrostis curvula grass provides insights into Poaceae evolution and supports new strategies to enhance forage quality.</title>
        <authorList>
            <person name="Carballo J."/>
            <person name="Santos B.A.C.M."/>
            <person name="Zappacosta D."/>
            <person name="Garbus I."/>
            <person name="Selva J.P."/>
            <person name="Gallo C.A."/>
            <person name="Diaz A."/>
            <person name="Albertini E."/>
            <person name="Caccamo M."/>
            <person name="Echenique V."/>
        </authorList>
    </citation>
    <scope>NUCLEOTIDE SEQUENCE [LARGE SCALE GENOMIC DNA]</scope>
    <source>
        <strain evidence="2">cv. Victoria</strain>
        <tissue evidence="1">Leaf</tissue>
    </source>
</reference>
<dbReference type="Proteomes" id="UP000324897">
    <property type="component" value="Chromosome 4"/>
</dbReference>
<evidence type="ECO:0000313" key="1">
    <source>
        <dbReference type="EMBL" id="TVU39186.1"/>
    </source>
</evidence>
<protein>
    <submittedName>
        <fullName evidence="1">Uncharacterized protein</fullName>
    </submittedName>
</protein>
<keyword evidence="2" id="KW-1185">Reference proteome</keyword>
<accession>A0A5J9VU80</accession>
<organism evidence="1 2">
    <name type="scientific">Eragrostis curvula</name>
    <name type="common">weeping love grass</name>
    <dbReference type="NCBI Taxonomy" id="38414"/>
    <lineage>
        <taxon>Eukaryota</taxon>
        <taxon>Viridiplantae</taxon>
        <taxon>Streptophyta</taxon>
        <taxon>Embryophyta</taxon>
        <taxon>Tracheophyta</taxon>
        <taxon>Spermatophyta</taxon>
        <taxon>Magnoliopsida</taxon>
        <taxon>Liliopsida</taxon>
        <taxon>Poales</taxon>
        <taxon>Poaceae</taxon>
        <taxon>PACMAD clade</taxon>
        <taxon>Chloridoideae</taxon>
        <taxon>Eragrostideae</taxon>
        <taxon>Eragrostidinae</taxon>
        <taxon>Eragrostis</taxon>
    </lineage>
</organism>
<proteinExistence type="predicted"/>
<gene>
    <name evidence="1" type="ORF">EJB05_12593</name>
</gene>